<evidence type="ECO:0000256" key="8">
    <source>
        <dbReference type="ARBA" id="ARBA00022692"/>
    </source>
</evidence>
<dbReference type="PROSITE" id="PS00154">
    <property type="entry name" value="ATPASE_E1_E2"/>
    <property type="match status" value="1"/>
</dbReference>
<dbReference type="SUPFAM" id="SSF81665">
    <property type="entry name" value="Calcium ATPase, transmembrane domain M"/>
    <property type="match status" value="1"/>
</dbReference>
<evidence type="ECO:0000256" key="14">
    <source>
        <dbReference type="ARBA" id="ARBA00022842"/>
    </source>
</evidence>
<dbReference type="Gene3D" id="3.40.1110.10">
    <property type="entry name" value="Calcium-transporting ATPase, cytoplasmic domain N"/>
    <property type="match status" value="1"/>
</dbReference>
<evidence type="ECO:0000256" key="12">
    <source>
        <dbReference type="ARBA" id="ARBA00022824"/>
    </source>
</evidence>
<dbReference type="Pfam" id="PF16209">
    <property type="entry name" value="PhoLip_ATPase_N"/>
    <property type="match status" value="1"/>
</dbReference>
<evidence type="ECO:0000259" key="31">
    <source>
        <dbReference type="Pfam" id="PF00122"/>
    </source>
</evidence>
<feature type="domain" description="P-type ATPase N-terminal" evidence="32">
    <location>
        <begin position="230"/>
        <end position="287"/>
    </location>
</feature>
<evidence type="ECO:0000256" key="21">
    <source>
        <dbReference type="ARBA" id="ARBA00049128"/>
    </source>
</evidence>
<feature type="transmembrane region" description="Helical" evidence="28">
    <location>
        <begin position="485"/>
        <end position="508"/>
    </location>
</feature>
<comment type="subunit">
    <text evidence="24">Component of a P4-ATPase flippase complex which consists of a catalytic alpha subunit ATP11B and an accessory beta subunit TMEM30A.</text>
</comment>
<comment type="function">
    <text evidence="23">Catalytic component of a P4-ATPase flippase complex which catalyzes the hydrolysis of ATP coupled to the transport of aminophospholipids, phosphatidylserines (PS) and phosphatidylethanolamines (PE), from the outer to the inner leaflet of intracellular membranes. May contribute to the maintenance of membrane lipid asymmetry in endosome compartment.</text>
</comment>
<feature type="domain" description="P-type ATPase C-terminal" evidence="33">
    <location>
        <begin position="1016"/>
        <end position="1269"/>
    </location>
</feature>
<feature type="region of interest" description="Disordered" evidence="30">
    <location>
        <begin position="1"/>
        <end position="41"/>
    </location>
</feature>
<feature type="binding site" evidence="27">
    <location>
        <position position="604"/>
    </location>
    <ligand>
        <name>Mg(2+)</name>
        <dbReference type="ChEBI" id="CHEBI:18420"/>
    </ligand>
</feature>
<dbReference type="GO" id="GO:0000287">
    <property type="term" value="F:magnesium ion binding"/>
    <property type="evidence" value="ECO:0007669"/>
    <property type="project" value="UniProtKB-UniRule"/>
</dbReference>
<evidence type="ECO:0000256" key="13">
    <source>
        <dbReference type="ARBA" id="ARBA00022840"/>
    </source>
</evidence>
<dbReference type="InterPro" id="IPR008250">
    <property type="entry name" value="ATPase_P-typ_transduc_dom_A_sf"/>
</dbReference>
<keyword evidence="18" id="KW-0445">Lipid transport</keyword>
<sequence length="1345" mass="151363">MNAARETSTPRISSPIIASAAAPHSWGRQLGEAGETDSKWYSPLRSSKDCPTLPLCHVPLSFPPSLPRFSHLAPPLARASPDSSHPFPATLPIGGRRARAHTHTHEGGGKGGEGVRGPALSDRPRSVGGSGWLRDGGRLAAAAPRFLVVAAAAAGATVAASGRTSASRSVFLLGSGGKGSSPAAAGWEPPSRPPDEGMLRWIRQQLGFDPPHQSDNRTIYIANRFPQHGHYVPQKFAENRIISSKYTVWNFVPKNLFEQFRRVANFYFLIIFLVQLMIDTPTSPITSGLPLFFVITVTAIKQGYEDWLRHKADNEVNGAPVYVVRSGGLVKTRSKNIRVGDIVRVAKDETFPADLVLLSSDREHGCCYVTTASLDGETNLKTHIAVPETAVLQSVANLDKLVAVIECQQPEADLYRFVGRITISHQIEEIVRPLGPESLLLRGARLKNTKEIFGVAVYTGMETKMALNYKSKSQKRSAVEKSMNSFLIIYLIILLCEAVLSTILKYAWQNEEKWNEPWYNQQTDHERNSSKILRFISDFLAFLVLYNFIIPISLYVTVEMQKFLGSFFIGWDLDLYHEETNEKAQVNTSDLNEELGQVEYVFTDKTGTLTENVMQFRECSINGLKYQEINGRLVPEGLIEDFPSGVPPSFTHEEELFLKALCLCHTVQINNDQTDGICDSPWRSNGLPSELEYYASSPDEKALVEAARRVGVVFTGANAESMELKSCGKPERYKLLHVLDFDANRRRMSVIVESPSGEKLLFTKGAESVILPSSKNGEVEKTRIHVDEFALKGLRILCVAYRKFTEEEYKEVQQRLFEAKTALQQREERVAEAYNFIEKDLELLGATGVEDKLQDKVQETIEALRLAGIKVWVLTGDKHETAVSVSLSCGHFHRTMNILELVQHKSDSTCAEQLRQLAKRIKDDHVIQHGLVVDGTSLSLALRQHEKLFMEVCRNCSAVLCCRMAPLQKAKVVRLLKTSPEKPITLAIGDGANDVSMIQEAHVGIGIMGQEGRQAVRNSDYAIARFKFLSKLLFVHGHLYYVRIATLVQYFFYKNVCFITPQFLYQFFCLFSQQTLYDSVYLTLYNICFTSLPVLMYSLFEQHVHPHVLHSKPTLYRDISKNAHLGFKPFLYWTFLGFFHAFAFFFGSYLLMGKDTSLLGNGQMFGNWTFGTLVFTVMVITVTMKMAIETHFWTWINHFVTWGSIVFYFIFSLFYGGIIWPFLHTQDMYFVFVQLLSSGSAWFAIIVIVVTCLFLDVVKKVFYRHLQPTSTEKVQLTKTGPGVNCLESMCCFSDGEPACTSFRRMLERIMGRCSPTRVTRSWSSTEPFCTSDRSFLTLSTMESIT</sequence>
<dbReference type="InterPro" id="IPR006539">
    <property type="entry name" value="P-type_ATPase_IV"/>
</dbReference>
<dbReference type="SUPFAM" id="SSF81653">
    <property type="entry name" value="Calcium ATPase, transduction domain A"/>
    <property type="match status" value="1"/>
</dbReference>
<feature type="binding site" evidence="27">
    <location>
        <position position="606"/>
    </location>
    <ligand>
        <name>Mg(2+)</name>
        <dbReference type="ChEBI" id="CHEBI:18420"/>
    </ligand>
</feature>
<keyword evidence="8 28" id="KW-0812">Transmembrane</keyword>
<evidence type="ECO:0000256" key="6">
    <source>
        <dbReference type="ARBA" id="ARBA00008109"/>
    </source>
</evidence>
<evidence type="ECO:0000256" key="24">
    <source>
        <dbReference type="ARBA" id="ARBA00064971"/>
    </source>
</evidence>
<evidence type="ECO:0000256" key="10">
    <source>
        <dbReference type="ARBA" id="ARBA00022741"/>
    </source>
</evidence>
<accession>A0AAW1BIJ7</accession>
<dbReference type="InterPro" id="IPR059000">
    <property type="entry name" value="ATPase_P-type_domA"/>
</dbReference>
<organism evidence="34 35">
    <name type="scientific">Crotalus adamanteus</name>
    <name type="common">Eastern diamondback rattlesnake</name>
    <dbReference type="NCBI Taxonomy" id="8729"/>
    <lineage>
        <taxon>Eukaryota</taxon>
        <taxon>Metazoa</taxon>
        <taxon>Chordata</taxon>
        <taxon>Craniata</taxon>
        <taxon>Vertebrata</taxon>
        <taxon>Euteleostomi</taxon>
        <taxon>Lepidosauria</taxon>
        <taxon>Squamata</taxon>
        <taxon>Bifurcata</taxon>
        <taxon>Unidentata</taxon>
        <taxon>Episquamata</taxon>
        <taxon>Toxicofera</taxon>
        <taxon>Serpentes</taxon>
        <taxon>Colubroidea</taxon>
        <taxon>Viperidae</taxon>
        <taxon>Crotalinae</taxon>
        <taxon>Crotalus</taxon>
    </lineage>
</organism>
<feature type="binding site" evidence="26">
    <location>
        <position position="604"/>
    </location>
    <ligand>
        <name>ATP</name>
        <dbReference type="ChEBI" id="CHEBI:30616"/>
    </ligand>
</feature>
<dbReference type="InterPro" id="IPR023299">
    <property type="entry name" value="ATPase_P-typ_cyto_dom_N"/>
</dbReference>
<feature type="binding site" evidence="26">
    <location>
        <position position="876"/>
    </location>
    <ligand>
        <name>ATP</name>
        <dbReference type="ChEBI" id="CHEBI:30616"/>
    </ligand>
</feature>
<protein>
    <recommendedName>
        <fullName evidence="28">Phospholipid-transporting ATPase</fullName>
        <ecNumber evidence="28">7.6.2.1</ecNumber>
    </recommendedName>
</protein>
<dbReference type="InterPro" id="IPR032630">
    <property type="entry name" value="P_typ_ATPase_c"/>
</dbReference>
<evidence type="ECO:0000256" key="16">
    <source>
        <dbReference type="ARBA" id="ARBA00022989"/>
    </source>
</evidence>
<feature type="transmembrane region" description="Helical" evidence="28">
    <location>
        <begin position="1032"/>
        <end position="1053"/>
    </location>
</feature>
<evidence type="ECO:0000256" key="5">
    <source>
        <dbReference type="ARBA" id="ARBA00004601"/>
    </source>
</evidence>
<feature type="binding site" evidence="26">
    <location>
        <position position="606"/>
    </location>
    <ligand>
        <name>ATP</name>
        <dbReference type="ChEBI" id="CHEBI:30616"/>
    </ligand>
</feature>
<evidence type="ECO:0000256" key="28">
    <source>
        <dbReference type="RuleBase" id="RU362033"/>
    </source>
</evidence>
<keyword evidence="11" id="KW-0967">Endosome</keyword>
<dbReference type="GO" id="GO:0005524">
    <property type="term" value="F:ATP binding"/>
    <property type="evidence" value="ECO:0007669"/>
    <property type="project" value="UniProtKB-UniRule"/>
</dbReference>
<evidence type="ECO:0000256" key="18">
    <source>
        <dbReference type="ARBA" id="ARBA00023055"/>
    </source>
</evidence>
<evidence type="ECO:0000256" key="25">
    <source>
        <dbReference type="PIRSR" id="PIRSR606539-1"/>
    </source>
</evidence>
<feature type="compositionally biased region" description="Low complexity" evidence="30">
    <location>
        <begin position="10"/>
        <end position="23"/>
    </location>
</feature>
<proteinExistence type="inferred from homology"/>
<feature type="transmembrane region" description="Helical" evidence="28">
    <location>
        <begin position="539"/>
        <end position="558"/>
    </location>
</feature>
<feature type="binding site" evidence="27">
    <location>
        <position position="994"/>
    </location>
    <ligand>
        <name>Mg(2+)</name>
        <dbReference type="ChEBI" id="CHEBI:18420"/>
    </ligand>
</feature>
<evidence type="ECO:0000256" key="3">
    <source>
        <dbReference type="ARBA" id="ARBA00004240"/>
    </source>
</evidence>
<feature type="binding site" evidence="26">
    <location>
        <position position="605"/>
    </location>
    <ligand>
        <name>ATP</name>
        <dbReference type="ChEBI" id="CHEBI:30616"/>
    </ligand>
</feature>
<evidence type="ECO:0000259" key="33">
    <source>
        <dbReference type="Pfam" id="PF16212"/>
    </source>
</evidence>
<comment type="similarity">
    <text evidence="6 28">Belongs to the cation transport ATPase (P-type) (TC 3.A.3) family. Type IV subfamily.</text>
</comment>
<feature type="binding site" evidence="26">
    <location>
        <position position="877"/>
    </location>
    <ligand>
        <name>ATP</name>
        <dbReference type="ChEBI" id="CHEBI:30616"/>
    </ligand>
</feature>
<comment type="caution">
    <text evidence="34">The sequence shown here is derived from an EMBL/GenBank/DDBJ whole genome shotgun (WGS) entry which is preliminary data.</text>
</comment>
<dbReference type="Proteomes" id="UP001474421">
    <property type="component" value="Unassembled WGS sequence"/>
</dbReference>
<dbReference type="EMBL" id="JAOTOJ010000005">
    <property type="protein sequence ID" value="KAK9401343.1"/>
    <property type="molecule type" value="Genomic_DNA"/>
</dbReference>
<feature type="coiled-coil region" evidence="29">
    <location>
        <begin position="802"/>
        <end position="829"/>
    </location>
</feature>
<evidence type="ECO:0000256" key="15">
    <source>
        <dbReference type="ARBA" id="ARBA00022967"/>
    </source>
</evidence>
<feature type="transmembrane region" description="Helical" evidence="28">
    <location>
        <begin position="1199"/>
        <end position="1223"/>
    </location>
</feature>
<feature type="binding site" evidence="26">
    <location>
        <position position="994"/>
    </location>
    <ligand>
        <name>ATP</name>
        <dbReference type="ChEBI" id="CHEBI:30616"/>
    </ligand>
</feature>
<feature type="domain" description="P-type ATPase A" evidence="31">
    <location>
        <begin position="320"/>
        <end position="382"/>
    </location>
</feature>
<evidence type="ECO:0000256" key="20">
    <source>
        <dbReference type="ARBA" id="ARBA00034036"/>
    </source>
</evidence>
<dbReference type="GO" id="GO:0045332">
    <property type="term" value="P:phospholipid translocation"/>
    <property type="evidence" value="ECO:0007669"/>
    <property type="project" value="TreeGrafter"/>
</dbReference>
<dbReference type="InterPro" id="IPR032631">
    <property type="entry name" value="P-type_ATPase_N"/>
</dbReference>
<keyword evidence="12" id="KW-0256">Endoplasmic reticulum</keyword>
<dbReference type="EC" id="7.6.2.1" evidence="28"/>
<dbReference type="CDD" id="cd02073">
    <property type="entry name" value="P-type_ATPase_APLT_Dnf-like"/>
    <property type="match status" value="1"/>
</dbReference>
<dbReference type="Pfam" id="PF00122">
    <property type="entry name" value="E1-E2_ATPase"/>
    <property type="match status" value="1"/>
</dbReference>
<dbReference type="GO" id="GO:0140326">
    <property type="term" value="F:ATPase-coupled intramembrane lipid transporter activity"/>
    <property type="evidence" value="ECO:0007669"/>
    <property type="project" value="UniProtKB-EC"/>
</dbReference>
<dbReference type="InterPro" id="IPR036412">
    <property type="entry name" value="HAD-like_sf"/>
</dbReference>
<keyword evidence="15 28" id="KW-1278">Translocase</keyword>
<evidence type="ECO:0000256" key="19">
    <source>
        <dbReference type="ARBA" id="ARBA00023136"/>
    </source>
</evidence>
<dbReference type="SFLD" id="SFLDG00002">
    <property type="entry name" value="C1.7:_P-type_atpase_like"/>
    <property type="match status" value="1"/>
</dbReference>
<keyword evidence="35" id="KW-1185">Reference proteome</keyword>
<keyword evidence="29" id="KW-0175">Coiled coil</keyword>
<dbReference type="SUPFAM" id="SSF81660">
    <property type="entry name" value="Metal cation-transporting ATPase, ATP-binding domain N"/>
    <property type="match status" value="1"/>
</dbReference>
<feature type="binding site" evidence="26">
    <location>
        <position position="993"/>
    </location>
    <ligand>
        <name>ATP</name>
        <dbReference type="ChEBI" id="CHEBI:30616"/>
    </ligand>
</feature>
<comment type="catalytic activity">
    <reaction evidence="21">
        <text>a 1,2-diacyl-sn-glycero-3-phosphoethanolamine(out) + ATP + H2O = a 1,2-diacyl-sn-glycero-3-phosphoethanolamine(in) + ADP + phosphate + H(+)</text>
        <dbReference type="Rhea" id="RHEA:66132"/>
        <dbReference type="ChEBI" id="CHEBI:15377"/>
        <dbReference type="ChEBI" id="CHEBI:15378"/>
        <dbReference type="ChEBI" id="CHEBI:30616"/>
        <dbReference type="ChEBI" id="CHEBI:43474"/>
        <dbReference type="ChEBI" id="CHEBI:64612"/>
        <dbReference type="ChEBI" id="CHEBI:456216"/>
    </reaction>
    <physiologicalReaction direction="left-to-right" evidence="21">
        <dbReference type="Rhea" id="RHEA:66133"/>
    </physiologicalReaction>
</comment>
<evidence type="ECO:0000256" key="7">
    <source>
        <dbReference type="ARBA" id="ARBA00022448"/>
    </source>
</evidence>
<comment type="subcellular location">
    <subcellularLocation>
        <location evidence="4">Early endosome</location>
    </subcellularLocation>
    <subcellularLocation>
        <location evidence="3">Endoplasmic reticulum</location>
    </subcellularLocation>
    <subcellularLocation>
        <location evidence="5">Golgi apparatus</location>
        <location evidence="5">trans-Golgi network</location>
    </subcellularLocation>
    <subcellularLocation>
        <location evidence="28">Membrane</location>
        <topology evidence="28">Multi-pass membrane protein</topology>
    </subcellularLocation>
    <subcellularLocation>
        <location evidence="2">Recycling endosome membrane</location>
        <topology evidence="2">Multi-pass membrane protein</topology>
    </subcellularLocation>
</comment>
<dbReference type="InterPro" id="IPR001757">
    <property type="entry name" value="P_typ_ATPase"/>
</dbReference>
<keyword evidence="7" id="KW-0813">Transport</keyword>
<keyword evidence="16 28" id="KW-1133">Transmembrane helix</keyword>
<feature type="binding site" evidence="26">
    <location>
        <position position="700"/>
    </location>
    <ligand>
        <name>ATP</name>
        <dbReference type="ChEBI" id="CHEBI:30616"/>
    </ligand>
</feature>
<evidence type="ECO:0000256" key="27">
    <source>
        <dbReference type="PIRSR" id="PIRSR606539-3"/>
    </source>
</evidence>
<dbReference type="GO" id="GO:0005794">
    <property type="term" value="C:Golgi apparatus"/>
    <property type="evidence" value="ECO:0007669"/>
    <property type="project" value="UniProtKB-SubCell"/>
</dbReference>
<evidence type="ECO:0000256" key="1">
    <source>
        <dbReference type="ARBA" id="ARBA00001946"/>
    </source>
</evidence>
<evidence type="ECO:0000256" key="11">
    <source>
        <dbReference type="ARBA" id="ARBA00022753"/>
    </source>
</evidence>
<dbReference type="Pfam" id="PF13246">
    <property type="entry name" value="Cation_ATPase"/>
    <property type="match status" value="1"/>
</dbReference>
<keyword evidence="19 28" id="KW-0472">Membrane</keyword>
<dbReference type="SFLD" id="SFLDF00027">
    <property type="entry name" value="p-type_atpase"/>
    <property type="match status" value="1"/>
</dbReference>
<dbReference type="FunFam" id="2.70.150.10:FF:000013">
    <property type="entry name" value="Phospholipid-transporting ATPase"/>
    <property type="match status" value="1"/>
</dbReference>
<dbReference type="PANTHER" id="PTHR24092">
    <property type="entry name" value="PROBABLE PHOSPHOLIPID-TRANSPORTING ATPASE"/>
    <property type="match status" value="1"/>
</dbReference>
<dbReference type="GO" id="GO:0016887">
    <property type="term" value="F:ATP hydrolysis activity"/>
    <property type="evidence" value="ECO:0007669"/>
    <property type="project" value="InterPro"/>
</dbReference>
<dbReference type="InterPro" id="IPR023298">
    <property type="entry name" value="ATPase_P-typ_TM_dom_sf"/>
</dbReference>
<keyword evidence="9 27" id="KW-0479">Metal-binding</keyword>
<comment type="catalytic activity">
    <reaction evidence="20 28">
        <text>ATP + H2O + phospholipidSide 1 = ADP + phosphate + phospholipidSide 2.</text>
        <dbReference type="EC" id="7.6.2.1"/>
    </reaction>
</comment>
<feature type="binding site" evidence="26">
    <location>
        <position position="741"/>
    </location>
    <ligand>
        <name>ATP</name>
        <dbReference type="ChEBI" id="CHEBI:30616"/>
    </ligand>
</feature>
<dbReference type="SUPFAM" id="SSF56784">
    <property type="entry name" value="HAD-like"/>
    <property type="match status" value="1"/>
</dbReference>
<dbReference type="Gene3D" id="2.70.150.10">
    <property type="entry name" value="Calcium-transporting ATPase, cytoplasmic transduction domain A"/>
    <property type="match status" value="1"/>
</dbReference>
<dbReference type="GO" id="GO:0005886">
    <property type="term" value="C:plasma membrane"/>
    <property type="evidence" value="ECO:0007669"/>
    <property type="project" value="TreeGrafter"/>
</dbReference>
<dbReference type="GO" id="GO:0005783">
    <property type="term" value="C:endoplasmic reticulum"/>
    <property type="evidence" value="ECO:0007669"/>
    <property type="project" value="UniProtKB-SubCell"/>
</dbReference>
<evidence type="ECO:0000256" key="4">
    <source>
        <dbReference type="ARBA" id="ARBA00004412"/>
    </source>
</evidence>
<comment type="cofactor">
    <cofactor evidence="1 27">
        <name>Mg(2+)</name>
        <dbReference type="ChEBI" id="CHEBI:18420"/>
    </cofactor>
</comment>
<evidence type="ECO:0000313" key="35">
    <source>
        <dbReference type="Proteomes" id="UP001474421"/>
    </source>
</evidence>
<evidence type="ECO:0000259" key="32">
    <source>
        <dbReference type="Pfam" id="PF16209"/>
    </source>
</evidence>
<dbReference type="FunFam" id="3.40.50.1000:FF:000034">
    <property type="entry name" value="Phospholipid-transporting ATPase"/>
    <property type="match status" value="1"/>
</dbReference>
<gene>
    <name evidence="34" type="ORF">NXF25_012057</name>
</gene>
<dbReference type="Pfam" id="PF16212">
    <property type="entry name" value="PhoLip_ATPase_C"/>
    <property type="match status" value="1"/>
</dbReference>
<dbReference type="NCBIfam" id="TIGR01494">
    <property type="entry name" value="ATPase_P-type"/>
    <property type="match status" value="2"/>
</dbReference>
<keyword evidence="10 26" id="KW-0547">Nucleotide-binding</keyword>
<feature type="binding site" evidence="26">
    <location>
        <position position="795"/>
    </location>
    <ligand>
        <name>ATP</name>
        <dbReference type="ChEBI" id="CHEBI:30616"/>
    </ligand>
</feature>
<reference evidence="34 35" key="1">
    <citation type="journal article" date="2024" name="Proc. Natl. Acad. Sci. U.S.A.">
        <title>The genetic regulatory architecture and epigenomic basis for age-related changes in rattlesnake venom.</title>
        <authorList>
            <person name="Hogan M.P."/>
            <person name="Holding M.L."/>
            <person name="Nystrom G.S."/>
            <person name="Colston T.J."/>
            <person name="Bartlett D.A."/>
            <person name="Mason A.J."/>
            <person name="Ellsworth S.A."/>
            <person name="Rautsaw R.M."/>
            <person name="Lawrence K.C."/>
            <person name="Strickland J.L."/>
            <person name="He B."/>
            <person name="Fraser P."/>
            <person name="Margres M.J."/>
            <person name="Gilbert D.M."/>
            <person name="Gibbs H.L."/>
            <person name="Parkinson C.L."/>
            <person name="Rokyta D.R."/>
        </authorList>
    </citation>
    <scope>NUCLEOTIDE SEQUENCE [LARGE SCALE GENOMIC DNA]</scope>
    <source>
        <strain evidence="34">DRR0105</strain>
    </source>
</reference>
<dbReference type="FunFam" id="3.40.1110.10:FF:000019">
    <property type="entry name" value="Phospholipid-transporting ATPase"/>
    <property type="match status" value="1"/>
</dbReference>
<feature type="active site" description="4-aspartylphosphate intermediate" evidence="25">
    <location>
        <position position="604"/>
    </location>
</feature>
<evidence type="ECO:0000256" key="17">
    <source>
        <dbReference type="ARBA" id="ARBA00023034"/>
    </source>
</evidence>
<dbReference type="NCBIfam" id="TIGR01652">
    <property type="entry name" value="ATPase-Plipid"/>
    <property type="match status" value="2"/>
</dbReference>
<evidence type="ECO:0000256" key="29">
    <source>
        <dbReference type="SAM" id="Coils"/>
    </source>
</evidence>
<name>A0AAW1BIJ7_CROAD</name>
<feature type="binding site" evidence="27">
    <location>
        <position position="990"/>
    </location>
    <ligand>
        <name>Mg(2+)</name>
        <dbReference type="ChEBI" id="CHEBI:18420"/>
    </ligand>
</feature>
<feature type="transmembrane region" description="Helical" evidence="28">
    <location>
        <begin position="1229"/>
        <end position="1255"/>
    </location>
</feature>
<evidence type="ECO:0000256" key="2">
    <source>
        <dbReference type="ARBA" id="ARBA00004195"/>
    </source>
</evidence>
<dbReference type="SFLD" id="SFLDS00003">
    <property type="entry name" value="Haloacid_Dehalogenase"/>
    <property type="match status" value="1"/>
</dbReference>
<feature type="binding site" evidence="26">
    <location>
        <position position="875"/>
    </location>
    <ligand>
        <name>ATP</name>
        <dbReference type="ChEBI" id="CHEBI:30616"/>
    </ligand>
</feature>
<dbReference type="InterPro" id="IPR023214">
    <property type="entry name" value="HAD_sf"/>
</dbReference>
<dbReference type="Gene3D" id="3.40.50.1000">
    <property type="entry name" value="HAD superfamily/HAD-like"/>
    <property type="match status" value="1"/>
</dbReference>
<dbReference type="GO" id="GO:0055038">
    <property type="term" value="C:recycling endosome membrane"/>
    <property type="evidence" value="ECO:0007669"/>
    <property type="project" value="UniProtKB-SubCell"/>
</dbReference>
<evidence type="ECO:0000256" key="30">
    <source>
        <dbReference type="SAM" id="MobiDB-lite"/>
    </source>
</evidence>
<feature type="region of interest" description="Disordered" evidence="30">
    <location>
        <begin position="75"/>
        <end position="129"/>
    </location>
</feature>
<dbReference type="PRINTS" id="PR00119">
    <property type="entry name" value="CATATPASE"/>
</dbReference>
<dbReference type="PANTHER" id="PTHR24092:SF57">
    <property type="entry name" value="PHOSPHOLIPID-TRANSPORTING ATPASE IF"/>
    <property type="match status" value="1"/>
</dbReference>
<keyword evidence="14 27" id="KW-0460">Magnesium</keyword>
<evidence type="ECO:0000256" key="23">
    <source>
        <dbReference type="ARBA" id="ARBA00056135"/>
    </source>
</evidence>
<feature type="binding site" evidence="26">
    <location>
        <position position="969"/>
    </location>
    <ligand>
        <name>ATP</name>
        <dbReference type="ChEBI" id="CHEBI:30616"/>
    </ligand>
</feature>
<evidence type="ECO:0000256" key="22">
    <source>
        <dbReference type="ARBA" id="ARBA00051303"/>
    </source>
</evidence>
<dbReference type="GO" id="GO:0005769">
    <property type="term" value="C:early endosome"/>
    <property type="evidence" value="ECO:0007669"/>
    <property type="project" value="UniProtKB-SubCell"/>
</dbReference>
<feature type="binding site" evidence="26">
    <location>
        <position position="764"/>
    </location>
    <ligand>
        <name>ATP</name>
        <dbReference type="ChEBI" id="CHEBI:30616"/>
    </ligand>
</feature>
<feature type="transmembrane region" description="Helical" evidence="28">
    <location>
        <begin position="1164"/>
        <end position="1187"/>
    </location>
</feature>
<dbReference type="InterPro" id="IPR018303">
    <property type="entry name" value="ATPase_P-typ_P_site"/>
</dbReference>
<evidence type="ECO:0000313" key="34">
    <source>
        <dbReference type="EMBL" id="KAK9401343.1"/>
    </source>
</evidence>
<evidence type="ECO:0000256" key="9">
    <source>
        <dbReference type="ARBA" id="ARBA00022723"/>
    </source>
</evidence>
<feature type="binding site" evidence="26">
    <location>
        <position position="963"/>
    </location>
    <ligand>
        <name>ATP</name>
        <dbReference type="ChEBI" id="CHEBI:30616"/>
    </ligand>
</feature>
<dbReference type="InterPro" id="IPR044492">
    <property type="entry name" value="P_typ_ATPase_HD_dom"/>
</dbReference>
<feature type="transmembrane region" description="Helical" evidence="28">
    <location>
        <begin position="1130"/>
        <end position="1152"/>
    </location>
</feature>
<evidence type="ECO:0000256" key="26">
    <source>
        <dbReference type="PIRSR" id="PIRSR606539-2"/>
    </source>
</evidence>
<keyword evidence="13 26" id="KW-0067">ATP-binding</keyword>
<keyword evidence="17" id="KW-0333">Golgi apparatus</keyword>
<comment type="catalytic activity">
    <reaction evidence="22">
        <text>a 1,2-diacyl-sn-glycero-3-phospho-L-serine(out) + ATP + H2O = a 1,2-diacyl-sn-glycero-3-phospho-L-serine(in) + ADP + phosphate + H(+)</text>
        <dbReference type="Rhea" id="RHEA:38567"/>
        <dbReference type="ChEBI" id="CHEBI:15377"/>
        <dbReference type="ChEBI" id="CHEBI:15378"/>
        <dbReference type="ChEBI" id="CHEBI:30616"/>
        <dbReference type="ChEBI" id="CHEBI:43474"/>
        <dbReference type="ChEBI" id="CHEBI:57262"/>
        <dbReference type="ChEBI" id="CHEBI:456216"/>
    </reaction>
    <physiologicalReaction direction="left-to-right" evidence="22">
        <dbReference type="Rhea" id="RHEA:38568"/>
    </physiologicalReaction>
</comment>